<dbReference type="GO" id="GO:0005886">
    <property type="term" value="C:plasma membrane"/>
    <property type="evidence" value="ECO:0007669"/>
    <property type="project" value="UniProtKB-SubCell"/>
</dbReference>
<name>A0A9X2F4L6_9SPHI</name>
<dbReference type="PIRSF" id="PIRSF006060">
    <property type="entry name" value="AA_transporter"/>
    <property type="match status" value="1"/>
</dbReference>
<dbReference type="Proteomes" id="UP001155182">
    <property type="component" value="Unassembled WGS sequence"/>
</dbReference>
<dbReference type="GO" id="GO:0022857">
    <property type="term" value="F:transmembrane transporter activity"/>
    <property type="evidence" value="ECO:0007669"/>
    <property type="project" value="InterPro"/>
</dbReference>
<dbReference type="InterPro" id="IPR002293">
    <property type="entry name" value="AA/rel_permease1"/>
</dbReference>
<comment type="function">
    <text evidence="8">Major component of the acid-resistance (AR) system allowing enteric pathogens to survive the acidic environment in the stomach. Exchanges extracellular arginine for its intracellular decarboxylation product agmatine (Agm) thereby expelling intracellular protons. Probably undergoes several conformational states in order to translocate the substrate across the membrane; keeps the substrate accessible to only 1 side of the membrane at a time by opening and closing 3 membrane-internal gates.</text>
</comment>
<protein>
    <recommendedName>
        <fullName evidence="3">Arginine/agmatine antiporter</fullName>
    </recommendedName>
</protein>
<keyword evidence="5 9" id="KW-0812">Transmembrane</keyword>
<evidence type="ECO:0000256" key="3">
    <source>
        <dbReference type="ARBA" id="ARBA00021069"/>
    </source>
</evidence>
<comment type="subcellular location">
    <subcellularLocation>
        <location evidence="1">Cell membrane</location>
        <topology evidence="1">Multi-pass membrane protein</topology>
    </subcellularLocation>
</comment>
<keyword evidence="4" id="KW-1003">Cell membrane</keyword>
<evidence type="ECO:0000256" key="2">
    <source>
        <dbReference type="ARBA" id="ARBA00008220"/>
    </source>
</evidence>
<dbReference type="RefSeq" id="WP_252585975.1">
    <property type="nucleotide sequence ID" value="NZ_JAMWYS010000009.1"/>
</dbReference>
<feature type="transmembrane region" description="Helical" evidence="9">
    <location>
        <begin position="268"/>
        <end position="290"/>
    </location>
</feature>
<evidence type="ECO:0000313" key="10">
    <source>
        <dbReference type="EMBL" id="MCO4291738.1"/>
    </source>
</evidence>
<keyword evidence="7 9" id="KW-0472">Membrane</keyword>
<feature type="transmembrane region" description="Helical" evidence="9">
    <location>
        <begin position="39"/>
        <end position="59"/>
    </location>
</feature>
<feature type="transmembrane region" description="Helical" evidence="9">
    <location>
        <begin position="223"/>
        <end position="248"/>
    </location>
</feature>
<evidence type="ECO:0000256" key="6">
    <source>
        <dbReference type="ARBA" id="ARBA00022989"/>
    </source>
</evidence>
<feature type="transmembrane region" description="Helical" evidence="9">
    <location>
        <begin position="382"/>
        <end position="402"/>
    </location>
</feature>
<evidence type="ECO:0000256" key="7">
    <source>
        <dbReference type="ARBA" id="ARBA00023136"/>
    </source>
</evidence>
<proteinExistence type="inferred from homology"/>
<feature type="transmembrane region" description="Helical" evidence="9">
    <location>
        <begin position="317"/>
        <end position="337"/>
    </location>
</feature>
<feature type="transmembrane region" description="Helical" evidence="9">
    <location>
        <begin position="120"/>
        <end position="138"/>
    </location>
</feature>
<dbReference type="EMBL" id="JAMWYS010000009">
    <property type="protein sequence ID" value="MCO4291738.1"/>
    <property type="molecule type" value="Genomic_DNA"/>
</dbReference>
<dbReference type="Pfam" id="PF13520">
    <property type="entry name" value="AA_permease_2"/>
    <property type="match status" value="1"/>
</dbReference>
<keyword evidence="6 9" id="KW-1133">Transmembrane helix</keyword>
<gene>
    <name evidence="10" type="ORF">NF867_02540</name>
</gene>
<evidence type="ECO:0000256" key="8">
    <source>
        <dbReference type="ARBA" id="ARBA00045636"/>
    </source>
</evidence>
<dbReference type="InterPro" id="IPR050367">
    <property type="entry name" value="APC_superfamily"/>
</dbReference>
<evidence type="ECO:0000256" key="5">
    <source>
        <dbReference type="ARBA" id="ARBA00022692"/>
    </source>
</evidence>
<reference evidence="10" key="1">
    <citation type="submission" date="2022-06" db="EMBL/GenBank/DDBJ databases">
        <title>Solitalea sp. MAHUQ-68 isolated from rhizospheric soil.</title>
        <authorList>
            <person name="Huq M.A."/>
        </authorList>
    </citation>
    <scope>NUCLEOTIDE SEQUENCE</scope>
    <source>
        <strain evidence="10">MAHUQ-68</strain>
    </source>
</reference>
<evidence type="ECO:0000256" key="9">
    <source>
        <dbReference type="SAM" id="Phobius"/>
    </source>
</evidence>
<feature type="transmembrane region" description="Helical" evidence="9">
    <location>
        <begin position="408"/>
        <end position="426"/>
    </location>
</feature>
<feature type="transmembrane region" description="Helical" evidence="9">
    <location>
        <begin position="150"/>
        <end position="170"/>
    </location>
</feature>
<feature type="transmembrane region" description="Helical" evidence="9">
    <location>
        <begin position="349"/>
        <end position="370"/>
    </location>
</feature>
<keyword evidence="11" id="KW-1185">Reference proteome</keyword>
<comment type="caution">
    <text evidence="10">The sequence shown here is derived from an EMBL/GenBank/DDBJ whole genome shotgun (WGS) entry which is preliminary data.</text>
</comment>
<accession>A0A9X2F4L6</accession>
<organism evidence="10 11">
    <name type="scientific">Solitalea agri</name>
    <dbReference type="NCBI Taxonomy" id="2953739"/>
    <lineage>
        <taxon>Bacteria</taxon>
        <taxon>Pseudomonadati</taxon>
        <taxon>Bacteroidota</taxon>
        <taxon>Sphingobacteriia</taxon>
        <taxon>Sphingobacteriales</taxon>
        <taxon>Sphingobacteriaceae</taxon>
        <taxon>Solitalea</taxon>
    </lineage>
</organism>
<evidence type="ECO:0000256" key="1">
    <source>
        <dbReference type="ARBA" id="ARBA00004651"/>
    </source>
</evidence>
<dbReference type="PANTHER" id="PTHR42770:SF18">
    <property type="entry name" value="ARGININE_AGMATINE ANTIPORTER"/>
    <property type="match status" value="1"/>
</dbReference>
<sequence length="444" mass="48002">MPDKKIGFLHATALVSGNMIGTGILFLPASLAVFGYFSLWGWLISTVGAVTLAIVFARLSKLLPFTGGLYIYVDKAFGPLMGFIIGWGYWIAVWTGNAAIVITLVATLSSFFPFLNQSPLAALSIGIAVVWIITFINLKGIKEAAQFQMVTTILKIIPLVIIGTVGFFYFKSTSFWVRPQHISYPAIFLQTAALTLWSFLGLESATVPAEHIRNPEKNIAKATIIGTVLAAVIYIFSSTAVMGILTNANLAKSTAPFADAAEVIGGNIFYTIIAVSAVIACLGTLNGWILMQGQVAYAVATNGAFPSFFKKKNRNNVPTNALIISSALTCVVIGLNYSKSLQEQFQNLILLSTLSTLIPYVFCSVAELMIKRKMEADFSWRKNIKLVVITIIAFLFSIGAIIGTGPKSILYGVILLNAGVPIYYLFQKMAKKNLGDDLAVDKTA</sequence>
<dbReference type="AlphaFoldDB" id="A0A9X2F4L6"/>
<dbReference type="PANTHER" id="PTHR42770">
    <property type="entry name" value="AMINO ACID TRANSPORTER-RELATED"/>
    <property type="match status" value="1"/>
</dbReference>
<feature type="transmembrane region" description="Helical" evidence="9">
    <location>
        <begin position="7"/>
        <end position="27"/>
    </location>
</feature>
<evidence type="ECO:0000256" key="4">
    <source>
        <dbReference type="ARBA" id="ARBA00022475"/>
    </source>
</evidence>
<dbReference type="Gene3D" id="1.20.1740.10">
    <property type="entry name" value="Amino acid/polyamine transporter I"/>
    <property type="match status" value="1"/>
</dbReference>
<comment type="similarity">
    <text evidence="2">Belongs to the amino acid-polyamine-organocation (APC) superfamily. Basic amino acid/polyamine antiporter (APA) (TC 2.A.3.2) family.</text>
</comment>
<evidence type="ECO:0000313" key="11">
    <source>
        <dbReference type="Proteomes" id="UP001155182"/>
    </source>
</evidence>
<feature type="transmembrane region" description="Helical" evidence="9">
    <location>
        <begin position="80"/>
        <end position="108"/>
    </location>
</feature>